<feature type="domain" description="DUF3097" evidence="2">
    <location>
        <begin position="50"/>
        <end position="108"/>
    </location>
</feature>
<sequence length="297" mass="32695">MRLRLRGERYAPCVSLLRAAPRAAQTRSVPPRSQYDNLVHPRTVKKPPVQVEAEKDLVVEDPSSGFVGAVVRCERDVVHLEDRFGRVKGYPLGPGFWVEGRPVTLVRPKAAVVTAPTRSASGSTYVAGARARVAREGRIYVEGKHDAELVEKVWGHDLRIEGVVVEPLHGVDDLPGIVREFRPSSGRRLGVLVDHLVTGSKETRIAAQVTGAHALVVGHPFIDIWQAVKPAVVGIKAWPTVPKGEDWKGGVCRRLGWEDDTGYVWAQRILARVTTWTDLEPALIGRVEELIDFVTTG</sequence>
<dbReference type="InterPro" id="IPR053883">
    <property type="entry name" value="DUF3097_N"/>
</dbReference>
<dbReference type="Proteomes" id="UP000199088">
    <property type="component" value="Unassembled WGS sequence"/>
</dbReference>
<proteinExistence type="predicted"/>
<keyword evidence="4" id="KW-1185">Reference proteome</keyword>
<dbReference type="EMBL" id="FNIR01000002">
    <property type="protein sequence ID" value="SDN77417.1"/>
    <property type="molecule type" value="Genomic_DNA"/>
</dbReference>
<name>A0A1H0E4N6_9ACTN</name>
<dbReference type="Pfam" id="PF22845">
    <property type="entry name" value="DUF3097_N"/>
    <property type="match status" value="1"/>
</dbReference>
<dbReference type="Pfam" id="PF11296">
    <property type="entry name" value="DUF3097_C"/>
    <property type="match status" value="1"/>
</dbReference>
<feature type="domain" description="DUF3097" evidence="1">
    <location>
        <begin position="138"/>
        <end position="295"/>
    </location>
</feature>
<evidence type="ECO:0000313" key="3">
    <source>
        <dbReference type="EMBL" id="SDN77417.1"/>
    </source>
</evidence>
<organism evidence="3 4">
    <name type="scientific">Klenkia soli</name>
    <dbReference type="NCBI Taxonomy" id="1052260"/>
    <lineage>
        <taxon>Bacteria</taxon>
        <taxon>Bacillati</taxon>
        <taxon>Actinomycetota</taxon>
        <taxon>Actinomycetes</taxon>
        <taxon>Geodermatophilales</taxon>
        <taxon>Geodermatophilaceae</taxon>
        <taxon>Klenkia</taxon>
    </lineage>
</organism>
<evidence type="ECO:0008006" key="5">
    <source>
        <dbReference type="Google" id="ProtNLM"/>
    </source>
</evidence>
<gene>
    <name evidence="3" type="ORF">SAMN05660199_00649</name>
</gene>
<protein>
    <recommendedName>
        <fullName evidence="5">DUF3097 domain-containing protein</fullName>
    </recommendedName>
</protein>
<evidence type="ECO:0000313" key="4">
    <source>
        <dbReference type="Proteomes" id="UP000199088"/>
    </source>
</evidence>
<dbReference type="STRING" id="1052260.SAMN05660199_00649"/>
<reference evidence="4" key="1">
    <citation type="submission" date="2016-10" db="EMBL/GenBank/DDBJ databases">
        <authorList>
            <person name="Varghese N."/>
            <person name="Submissions S."/>
        </authorList>
    </citation>
    <scope>NUCLEOTIDE SEQUENCE [LARGE SCALE GENOMIC DNA]</scope>
    <source>
        <strain evidence="4">DSM 45843</strain>
    </source>
</reference>
<evidence type="ECO:0000259" key="2">
    <source>
        <dbReference type="Pfam" id="PF22845"/>
    </source>
</evidence>
<dbReference type="AlphaFoldDB" id="A0A1H0E4N6"/>
<evidence type="ECO:0000259" key="1">
    <source>
        <dbReference type="Pfam" id="PF11296"/>
    </source>
</evidence>
<accession>A0A1H0E4N6</accession>
<dbReference type="InterPro" id="IPR021447">
    <property type="entry name" value="DUF3097_C"/>
</dbReference>